<reference evidence="4 5" key="1">
    <citation type="submission" date="2017-02" db="EMBL/GenBank/DDBJ databases">
        <title>Chromobacterium haemolyticum H5244.</title>
        <authorList>
            <person name="Gulvik C.A."/>
        </authorList>
    </citation>
    <scope>NUCLEOTIDE SEQUENCE [LARGE SCALE GENOMIC DNA]</scope>
    <source>
        <strain evidence="4 5">H5244</strain>
    </source>
</reference>
<evidence type="ECO:0000256" key="1">
    <source>
        <dbReference type="ARBA" id="ARBA00022729"/>
    </source>
</evidence>
<sequence length="255" mass="28242">MAITNKLWLLAGLAAAGCGEAWAAGSLRIGVADTDAAPVVMLSPDGEHLRGGLSKDLGEMLAAELGLRPEFTLIARKRVESSIESGRVDIICNANPDWFGNAARLGWTHEIYPQLERPLTLKQPTELRQVGDLAGKRIVTIRGYTYPTLERFWRGSPALHNEEARIELLIKSVQKRLSDVAIVSELEFAAWARAWPQDAAQFKLHSLVVTFMPTMCAVAPHSDIKVPQLNQAIDRLQKSGRIKAVLKTYQWQPQE</sequence>
<feature type="chain" id="PRO_5012506470" evidence="2">
    <location>
        <begin position="24"/>
        <end position="255"/>
    </location>
</feature>
<evidence type="ECO:0000259" key="3">
    <source>
        <dbReference type="Pfam" id="PF00497"/>
    </source>
</evidence>
<keyword evidence="1 2" id="KW-0732">Signal</keyword>
<accession>A0A1W0CGK3</accession>
<dbReference type="PROSITE" id="PS51257">
    <property type="entry name" value="PROKAR_LIPOPROTEIN"/>
    <property type="match status" value="1"/>
</dbReference>
<proteinExistence type="predicted"/>
<feature type="domain" description="Solute-binding protein family 3/N-terminal" evidence="3">
    <location>
        <begin position="28"/>
        <end position="249"/>
    </location>
</feature>
<name>A0A1W0CGK3_9NEIS</name>
<dbReference type="RefSeq" id="WP_081556660.1">
    <property type="nucleotide sequence ID" value="NZ_MUKV01000036.1"/>
</dbReference>
<dbReference type="Proteomes" id="UP000192721">
    <property type="component" value="Unassembled WGS sequence"/>
</dbReference>
<dbReference type="Gene3D" id="3.40.190.10">
    <property type="entry name" value="Periplasmic binding protein-like II"/>
    <property type="match status" value="2"/>
</dbReference>
<dbReference type="InterPro" id="IPR001638">
    <property type="entry name" value="Solute-binding_3/MltF_N"/>
</dbReference>
<evidence type="ECO:0000313" key="5">
    <source>
        <dbReference type="Proteomes" id="UP000192721"/>
    </source>
</evidence>
<organism evidence="4 5">
    <name type="scientific">Chromobacterium haemolyticum</name>
    <dbReference type="NCBI Taxonomy" id="394935"/>
    <lineage>
        <taxon>Bacteria</taxon>
        <taxon>Pseudomonadati</taxon>
        <taxon>Pseudomonadota</taxon>
        <taxon>Betaproteobacteria</taxon>
        <taxon>Neisseriales</taxon>
        <taxon>Chromobacteriaceae</taxon>
        <taxon>Chromobacterium</taxon>
    </lineage>
</organism>
<feature type="signal peptide" evidence="2">
    <location>
        <begin position="1"/>
        <end position="23"/>
    </location>
</feature>
<dbReference type="Pfam" id="PF00497">
    <property type="entry name" value="SBP_bac_3"/>
    <property type="match status" value="1"/>
</dbReference>
<comment type="caution">
    <text evidence="4">The sequence shown here is derived from an EMBL/GenBank/DDBJ whole genome shotgun (WGS) entry which is preliminary data.</text>
</comment>
<dbReference type="AlphaFoldDB" id="A0A1W0CGK3"/>
<dbReference type="EMBL" id="MUKV01000036">
    <property type="protein sequence ID" value="OQS33822.1"/>
    <property type="molecule type" value="Genomic_DNA"/>
</dbReference>
<dbReference type="PANTHER" id="PTHR35936">
    <property type="entry name" value="MEMBRANE-BOUND LYTIC MUREIN TRANSGLYCOSYLASE F"/>
    <property type="match status" value="1"/>
</dbReference>
<protein>
    <submittedName>
        <fullName evidence="4">ABC transporter substrate-binding protein</fullName>
    </submittedName>
</protein>
<dbReference type="PANTHER" id="PTHR35936:SF6">
    <property type="entry name" value="AMINO ACID ABC TRANSPORTER SUBSTRATE-BINDING PAAT FAMILY PROTEIN"/>
    <property type="match status" value="1"/>
</dbReference>
<gene>
    <name evidence="4" type="ORF">B0T45_19775</name>
</gene>
<evidence type="ECO:0000256" key="2">
    <source>
        <dbReference type="SAM" id="SignalP"/>
    </source>
</evidence>
<dbReference type="SUPFAM" id="SSF53850">
    <property type="entry name" value="Periplasmic binding protein-like II"/>
    <property type="match status" value="1"/>
</dbReference>
<evidence type="ECO:0000313" key="4">
    <source>
        <dbReference type="EMBL" id="OQS33822.1"/>
    </source>
</evidence>